<evidence type="ECO:0000313" key="1">
    <source>
        <dbReference type="EMBL" id="MBI6882638.1"/>
    </source>
</evidence>
<gene>
    <name evidence="1" type="ORF">JEU22_01825</name>
</gene>
<dbReference type="RefSeq" id="WP_198746249.1">
    <property type="nucleotide sequence ID" value="NZ_JAEHTE010000001.1"/>
</dbReference>
<name>A0A8I1JI61_PSEPU</name>
<organism evidence="1 2">
    <name type="scientific">Pseudomonas putida</name>
    <name type="common">Arthrobacter siderocapsulatus</name>
    <dbReference type="NCBI Taxonomy" id="303"/>
    <lineage>
        <taxon>Bacteria</taxon>
        <taxon>Pseudomonadati</taxon>
        <taxon>Pseudomonadota</taxon>
        <taxon>Gammaproteobacteria</taxon>
        <taxon>Pseudomonadales</taxon>
        <taxon>Pseudomonadaceae</taxon>
        <taxon>Pseudomonas</taxon>
    </lineage>
</organism>
<evidence type="ECO:0000313" key="2">
    <source>
        <dbReference type="Proteomes" id="UP000637061"/>
    </source>
</evidence>
<dbReference type="EMBL" id="JAEHTE010000001">
    <property type="protein sequence ID" value="MBI6882638.1"/>
    <property type="molecule type" value="Genomic_DNA"/>
</dbReference>
<protein>
    <submittedName>
        <fullName evidence="1">Uncharacterized protein</fullName>
    </submittedName>
</protein>
<sequence>MSKNHTDATWLFDLAVDWHLDNPSEQIPDAQWSAACLKLGTEDISISSGEYILTDVSTDIIPVLAGISIGMNPTDLQAIARHHHLFPSSLTDLNFKASNGATSSRVPLVPLSEWNVCREVIQAISLNEDHAAEFKSGLIIPARHHNLEMACILSDCPEFWPVTSMERDHTGKNIPRSGRQPPSAANLYMSDINLMRMPKEEIFQILERSGVFSDFATEENGFDNSFWPDLFTRYEKDRDDQDRSLWKNTQCIVGALRSITCTDKISKMAGPMLSSLSQSGGSSVNEGLRMLRGLHYGLYKNGEFKKLLDKPSMRMGATSVTYTNISRSISPDEITEDVFQDFILEKDLFLAKLSSELDLLEPSEILIQHFRALGSLGQVGAGYPTQKTDGVDIGKLIHKVFSGLDAYIGIDSTDISIDDLYINDLMKEAIDEADSFASIINKNSNIDYKMLSGLSSTSKSILAKNGFDIKRLPGMTMKDKGNVLSSQLGI</sequence>
<proteinExistence type="predicted"/>
<dbReference type="AlphaFoldDB" id="A0A8I1JI61"/>
<reference evidence="1" key="1">
    <citation type="submission" date="2020-12" db="EMBL/GenBank/DDBJ databases">
        <title>Enhanced detection system for hospital associated transmission using whole genome sequencing surveillance.</title>
        <authorList>
            <person name="Harrison L.H."/>
            <person name="Van Tyne D."/>
            <person name="Marsh J.W."/>
            <person name="Griffith M.P."/>
            <person name="Snyder D.J."/>
            <person name="Cooper V.S."/>
            <person name="Mustapha M."/>
        </authorList>
    </citation>
    <scope>NUCLEOTIDE SEQUENCE</scope>
    <source>
        <strain evidence="1">PSB00042</strain>
    </source>
</reference>
<dbReference type="Proteomes" id="UP000637061">
    <property type="component" value="Unassembled WGS sequence"/>
</dbReference>
<accession>A0A8I1JI61</accession>
<comment type="caution">
    <text evidence="1">The sequence shown here is derived from an EMBL/GenBank/DDBJ whole genome shotgun (WGS) entry which is preliminary data.</text>
</comment>